<evidence type="ECO:0000256" key="1">
    <source>
        <dbReference type="ARBA" id="ARBA00006817"/>
    </source>
</evidence>
<comment type="caution">
    <text evidence="3">The sequence shown here is derived from an EMBL/GenBank/DDBJ whole genome shotgun (WGS) entry which is preliminary data.</text>
</comment>
<sequence>MTSSPIGRLFPTADGADLVVNRTFRAPIEDVWASVTESDRTARWFGAWQGDAAPGATIKVQMAFEEQSPWFDFRIDACEPPRRLAVSMIDQSSNQRLELLLSHADGRTELRLVHHLDNPAEAGDMGPGWEYYLDMLVAARDGLPTPDFGDYYPAMKPYYEGLLTQTDPA</sequence>
<gene>
    <name evidence="3" type="ORF">Aau02nite_58320</name>
</gene>
<dbReference type="Gene3D" id="3.30.530.20">
    <property type="match status" value="1"/>
</dbReference>
<evidence type="ECO:0000259" key="2">
    <source>
        <dbReference type="Pfam" id="PF08327"/>
    </source>
</evidence>
<name>A0A919SN10_9ACTN</name>
<dbReference type="EMBL" id="BOQL01000048">
    <property type="protein sequence ID" value="GIM73928.1"/>
    <property type="molecule type" value="Genomic_DNA"/>
</dbReference>
<reference evidence="3" key="1">
    <citation type="submission" date="2021-03" db="EMBL/GenBank/DDBJ databases">
        <title>Whole genome shotgun sequence of Actinoplanes auranticolor NBRC 12245.</title>
        <authorList>
            <person name="Komaki H."/>
            <person name="Tamura T."/>
        </authorList>
    </citation>
    <scope>NUCLEOTIDE SEQUENCE</scope>
    <source>
        <strain evidence="3">NBRC 12245</strain>
    </source>
</reference>
<evidence type="ECO:0000313" key="3">
    <source>
        <dbReference type="EMBL" id="GIM73928.1"/>
    </source>
</evidence>
<protein>
    <recommendedName>
        <fullName evidence="2">Activator of Hsp90 ATPase homologue 1/2-like C-terminal domain-containing protein</fullName>
    </recommendedName>
</protein>
<dbReference type="Pfam" id="PF08327">
    <property type="entry name" value="AHSA1"/>
    <property type="match status" value="1"/>
</dbReference>
<dbReference type="AlphaFoldDB" id="A0A919SN10"/>
<dbReference type="RefSeq" id="WP_212991753.1">
    <property type="nucleotide sequence ID" value="NZ_BAABEA010000006.1"/>
</dbReference>
<keyword evidence="4" id="KW-1185">Reference proteome</keyword>
<dbReference type="Proteomes" id="UP000681340">
    <property type="component" value="Unassembled WGS sequence"/>
</dbReference>
<organism evidence="3 4">
    <name type="scientific">Actinoplanes auranticolor</name>
    <dbReference type="NCBI Taxonomy" id="47988"/>
    <lineage>
        <taxon>Bacteria</taxon>
        <taxon>Bacillati</taxon>
        <taxon>Actinomycetota</taxon>
        <taxon>Actinomycetes</taxon>
        <taxon>Micromonosporales</taxon>
        <taxon>Micromonosporaceae</taxon>
        <taxon>Actinoplanes</taxon>
    </lineage>
</organism>
<dbReference type="CDD" id="cd08899">
    <property type="entry name" value="SRPBCC_CalC_Aha1-like_6"/>
    <property type="match status" value="1"/>
</dbReference>
<proteinExistence type="inferred from homology"/>
<feature type="domain" description="Activator of Hsp90 ATPase homologue 1/2-like C-terminal" evidence="2">
    <location>
        <begin position="25"/>
        <end position="138"/>
    </location>
</feature>
<dbReference type="SUPFAM" id="SSF55961">
    <property type="entry name" value="Bet v1-like"/>
    <property type="match status" value="1"/>
</dbReference>
<evidence type="ECO:0000313" key="4">
    <source>
        <dbReference type="Proteomes" id="UP000681340"/>
    </source>
</evidence>
<accession>A0A919SN10</accession>
<dbReference type="InterPro" id="IPR013538">
    <property type="entry name" value="ASHA1/2-like_C"/>
</dbReference>
<comment type="similarity">
    <text evidence="1">Belongs to the AHA1 family.</text>
</comment>
<dbReference type="InterPro" id="IPR023393">
    <property type="entry name" value="START-like_dom_sf"/>
</dbReference>